<evidence type="ECO:0000313" key="2">
    <source>
        <dbReference type="EMBL" id="MET8438920.1"/>
    </source>
</evidence>
<sequence>MWDNFRLHLTKPLREFIDARADWLTVAQLPTHVPAPNPAEGIWWLVRRDTGNLAAAVLGEVTSAARRRLMQLQYWPDVIDGCLATTGPAGRRIPNSAPKRLPRWHQERVRGDPLSGSGP</sequence>
<organism evidence="2 3">
    <name type="scientific">Streptomyces sp. 900116325</name>
    <dbReference type="NCBI Taxonomy" id="3154295"/>
    <lineage>
        <taxon>Bacteria</taxon>
        <taxon>Bacillati</taxon>
        <taxon>Actinomycetota</taxon>
        <taxon>Actinomycetes</taxon>
        <taxon>Kitasatosporales</taxon>
        <taxon>Streptomycetaceae</taxon>
        <taxon>Streptomyces</taxon>
    </lineage>
</organism>
<feature type="region of interest" description="Disordered" evidence="1">
    <location>
        <begin position="86"/>
        <end position="119"/>
    </location>
</feature>
<comment type="caution">
    <text evidence="2">The sequence shown here is derived from an EMBL/GenBank/DDBJ whole genome shotgun (WGS) entry which is preliminary data.</text>
</comment>
<evidence type="ECO:0000256" key="1">
    <source>
        <dbReference type="SAM" id="MobiDB-lite"/>
    </source>
</evidence>
<dbReference type="Proteomes" id="UP001550044">
    <property type="component" value="Unassembled WGS sequence"/>
</dbReference>
<dbReference type="RefSeq" id="WP_356674254.1">
    <property type="nucleotide sequence ID" value="NZ_JBEXEF010000168.1"/>
</dbReference>
<gene>
    <name evidence="2" type="ORF">ABZV61_40905</name>
</gene>
<accession>A0ABV2UM57</accession>
<evidence type="ECO:0000313" key="3">
    <source>
        <dbReference type="Proteomes" id="UP001550044"/>
    </source>
</evidence>
<name>A0ABV2UM57_9ACTN</name>
<keyword evidence="3" id="KW-1185">Reference proteome</keyword>
<dbReference type="EMBL" id="JBEXIP010000077">
    <property type="protein sequence ID" value="MET8438920.1"/>
    <property type="molecule type" value="Genomic_DNA"/>
</dbReference>
<evidence type="ECO:0008006" key="4">
    <source>
        <dbReference type="Google" id="ProtNLM"/>
    </source>
</evidence>
<protein>
    <recommendedName>
        <fullName evidence="4">DDE superfamily endonuclease</fullName>
    </recommendedName>
</protein>
<proteinExistence type="predicted"/>
<reference evidence="2 3" key="1">
    <citation type="submission" date="2024-06" db="EMBL/GenBank/DDBJ databases">
        <title>The Natural Products Discovery Center: Release of the First 8490 Sequenced Strains for Exploring Actinobacteria Biosynthetic Diversity.</title>
        <authorList>
            <person name="Kalkreuter E."/>
            <person name="Kautsar S.A."/>
            <person name="Yang D."/>
            <person name="Bader C.D."/>
            <person name="Teijaro C.N."/>
            <person name="Fluegel L."/>
            <person name="Davis C.M."/>
            <person name="Simpson J.R."/>
            <person name="Lauterbach L."/>
            <person name="Steele A.D."/>
            <person name="Gui C."/>
            <person name="Meng S."/>
            <person name="Li G."/>
            <person name="Viehrig K."/>
            <person name="Ye F."/>
            <person name="Su P."/>
            <person name="Kiefer A.F."/>
            <person name="Nichols A."/>
            <person name="Cepeda A.J."/>
            <person name="Yan W."/>
            <person name="Fan B."/>
            <person name="Jiang Y."/>
            <person name="Adhikari A."/>
            <person name="Zheng C.-J."/>
            <person name="Schuster L."/>
            <person name="Cowan T.M."/>
            <person name="Smanski M.J."/>
            <person name="Chevrette M.G."/>
            <person name="De Carvalho L.P.S."/>
            <person name="Shen B."/>
        </authorList>
    </citation>
    <scope>NUCLEOTIDE SEQUENCE [LARGE SCALE GENOMIC DNA]</scope>
    <source>
        <strain evidence="2 3">NPDC005137</strain>
    </source>
</reference>